<sequence length="155" mass="16692">MAAYAGLKRILVLAAVLVVPAAVRGADGDRPLIASEIERGLDGFFIFTTSGNGEYAIYQLLSGPRGMSDDSDVVCMSEQCYAPLAVVPQAALEQVAVVKGHREAVRQAFRSAQRAYRELQRAGPAEVEPRTSEWRGALSVIGACIRDPERCGGRR</sequence>
<proteinExistence type="predicted"/>
<reference evidence="2 3" key="1">
    <citation type="submission" date="2023-11" db="EMBL/GenBank/DDBJ databases">
        <authorList>
            <person name="Bao R."/>
        </authorList>
    </citation>
    <scope>NUCLEOTIDE SEQUENCE [LARGE SCALE GENOMIC DNA]</scope>
    <source>
        <strain evidence="2 3">PJ23</strain>
    </source>
</reference>
<feature type="signal peptide" evidence="1">
    <location>
        <begin position="1"/>
        <end position="25"/>
    </location>
</feature>
<evidence type="ECO:0000313" key="2">
    <source>
        <dbReference type="EMBL" id="MDX6805527.1"/>
    </source>
</evidence>
<keyword evidence="1" id="KW-0732">Signal</keyword>
<accession>A0ABU4RL45</accession>
<keyword evidence="3" id="KW-1185">Reference proteome</keyword>
<comment type="caution">
    <text evidence="2">The sequence shown here is derived from an EMBL/GenBank/DDBJ whole genome shotgun (WGS) entry which is preliminary data.</text>
</comment>
<feature type="chain" id="PRO_5045372153" evidence="1">
    <location>
        <begin position="26"/>
        <end position="155"/>
    </location>
</feature>
<dbReference type="Proteomes" id="UP001274321">
    <property type="component" value="Unassembled WGS sequence"/>
</dbReference>
<organism evidence="2 3">
    <name type="scientific">Terrihabitans rhizophilus</name>
    <dbReference type="NCBI Taxonomy" id="3092662"/>
    <lineage>
        <taxon>Bacteria</taxon>
        <taxon>Pseudomonadati</taxon>
        <taxon>Pseudomonadota</taxon>
        <taxon>Alphaproteobacteria</taxon>
        <taxon>Hyphomicrobiales</taxon>
        <taxon>Terrihabitans</taxon>
    </lineage>
</organism>
<name>A0ABU4RL45_9HYPH</name>
<dbReference type="EMBL" id="JAXAFJ010000002">
    <property type="protein sequence ID" value="MDX6805527.1"/>
    <property type="molecule type" value="Genomic_DNA"/>
</dbReference>
<gene>
    <name evidence="2" type="ORF">SCD90_05580</name>
</gene>
<evidence type="ECO:0000256" key="1">
    <source>
        <dbReference type="SAM" id="SignalP"/>
    </source>
</evidence>
<protein>
    <submittedName>
        <fullName evidence="2">Uncharacterized protein</fullName>
    </submittedName>
</protein>
<evidence type="ECO:0000313" key="3">
    <source>
        <dbReference type="Proteomes" id="UP001274321"/>
    </source>
</evidence>
<dbReference type="RefSeq" id="WP_319843638.1">
    <property type="nucleotide sequence ID" value="NZ_JAXAFJ010000002.1"/>
</dbReference>